<accession>A0A182QQJ0</accession>
<feature type="region of interest" description="Disordered" evidence="1">
    <location>
        <begin position="156"/>
        <end position="185"/>
    </location>
</feature>
<evidence type="ECO:0000256" key="1">
    <source>
        <dbReference type="SAM" id="MobiDB-lite"/>
    </source>
</evidence>
<protein>
    <recommendedName>
        <fullName evidence="4">Orcokinin</fullName>
    </recommendedName>
</protein>
<dbReference type="VEuPathDB" id="VectorBase:AFAF014880"/>
<dbReference type="Proteomes" id="UP000075886">
    <property type="component" value="Unassembled WGS sequence"/>
</dbReference>
<feature type="compositionally biased region" description="Low complexity" evidence="1">
    <location>
        <begin position="166"/>
        <end position="181"/>
    </location>
</feature>
<dbReference type="STRING" id="69004.A0A182QQJ0"/>
<organism evidence="2 3">
    <name type="scientific">Anopheles farauti</name>
    <dbReference type="NCBI Taxonomy" id="69004"/>
    <lineage>
        <taxon>Eukaryota</taxon>
        <taxon>Metazoa</taxon>
        <taxon>Ecdysozoa</taxon>
        <taxon>Arthropoda</taxon>
        <taxon>Hexapoda</taxon>
        <taxon>Insecta</taxon>
        <taxon>Pterygota</taxon>
        <taxon>Neoptera</taxon>
        <taxon>Endopterygota</taxon>
        <taxon>Diptera</taxon>
        <taxon>Nematocera</taxon>
        <taxon>Culicoidea</taxon>
        <taxon>Culicidae</taxon>
        <taxon>Anophelinae</taxon>
        <taxon>Anopheles</taxon>
    </lineage>
</organism>
<sequence length="324" mass="36077">MFARSVSAASAIASVSMVKLHLVCGVLLFAFLGWAHGLPVKEQELEEVLTKLQELKRLNDEYLFYNRVVLNSAGMYDGTFPAAPRNGVGSPFGRSSRSLDSIGGGNLLKRASLDSIGGGNLLKKSSPLPACFSDSVPVFRIVSLRQLKQVNEEKLQLSITPSQQRSGSGSSGAAPGATTAGYKTKRSLNNSDRRTLLYNYYSRGLAPMYDKRNFDEIDRFARFNGKRNLDYEPSYAGTVDHGYNGRFSKRNFDEIDRFNAAGFNYRLNGDDMASIGKRNFDEIDRFGRFAFNKRYFPEVNELSSGNNLKHDLSEDMAVINEYSQ</sequence>
<dbReference type="EnsemblMetazoa" id="AFAF014880-RA">
    <property type="protein sequence ID" value="AFAF014880-PA"/>
    <property type="gene ID" value="AFAF014880"/>
</dbReference>
<evidence type="ECO:0000313" key="2">
    <source>
        <dbReference type="EnsemblMetazoa" id="AFAF014880-PA"/>
    </source>
</evidence>
<evidence type="ECO:0000313" key="3">
    <source>
        <dbReference type="Proteomes" id="UP000075886"/>
    </source>
</evidence>
<evidence type="ECO:0008006" key="4">
    <source>
        <dbReference type="Google" id="ProtNLM"/>
    </source>
</evidence>
<reference evidence="3" key="1">
    <citation type="submission" date="2014-01" db="EMBL/GenBank/DDBJ databases">
        <title>The Genome Sequence of Anopheles farauti FAR1 (V2).</title>
        <authorList>
            <consortium name="The Broad Institute Genomics Platform"/>
            <person name="Neafsey D.E."/>
            <person name="Besansky N."/>
            <person name="Howell P."/>
            <person name="Walton C."/>
            <person name="Young S.K."/>
            <person name="Zeng Q."/>
            <person name="Gargeya S."/>
            <person name="Fitzgerald M."/>
            <person name="Haas B."/>
            <person name="Abouelleil A."/>
            <person name="Allen A.W."/>
            <person name="Alvarado L."/>
            <person name="Arachchi H.M."/>
            <person name="Berlin A.M."/>
            <person name="Chapman S.B."/>
            <person name="Gainer-Dewar J."/>
            <person name="Goldberg J."/>
            <person name="Griggs A."/>
            <person name="Gujja S."/>
            <person name="Hansen M."/>
            <person name="Howarth C."/>
            <person name="Imamovic A."/>
            <person name="Ireland A."/>
            <person name="Larimer J."/>
            <person name="McCowan C."/>
            <person name="Murphy C."/>
            <person name="Pearson M."/>
            <person name="Poon T.W."/>
            <person name="Priest M."/>
            <person name="Roberts A."/>
            <person name="Saif S."/>
            <person name="Shea T."/>
            <person name="Sisk P."/>
            <person name="Sykes S."/>
            <person name="Wortman J."/>
            <person name="Nusbaum C."/>
            <person name="Birren B."/>
        </authorList>
    </citation>
    <scope>NUCLEOTIDE SEQUENCE [LARGE SCALE GENOMIC DNA]</scope>
    <source>
        <strain evidence="3">FAR1</strain>
    </source>
</reference>
<name>A0A182QQJ0_9DIPT</name>
<proteinExistence type="predicted"/>
<keyword evidence="3" id="KW-1185">Reference proteome</keyword>
<dbReference type="EMBL" id="AXCN02001824">
    <property type="status" value="NOT_ANNOTATED_CDS"/>
    <property type="molecule type" value="Genomic_DNA"/>
</dbReference>
<dbReference type="AlphaFoldDB" id="A0A182QQJ0"/>
<reference evidence="2" key="2">
    <citation type="submission" date="2020-05" db="UniProtKB">
        <authorList>
            <consortium name="EnsemblMetazoa"/>
        </authorList>
    </citation>
    <scope>IDENTIFICATION</scope>
    <source>
        <strain evidence="2">FAR1</strain>
    </source>
</reference>